<reference evidence="1 2" key="2">
    <citation type="journal article" date="2022" name="Mol. Ecol. Resour.">
        <title>The genomes of chicory, endive, great burdock and yacon provide insights into Asteraceae paleo-polyploidization history and plant inulin production.</title>
        <authorList>
            <person name="Fan W."/>
            <person name="Wang S."/>
            <person name="Wang H."/>
            <person name="Wang A."/>
            <person name="Jiang F."/>
            <person name="Liu H."/>
            <person name="Zhao H."/>
            <person name="Xu D."/>
            <person name="Zhang Y."/>
        </authorList>
    </citation>
    <scope>NUCLEOTIDE SEQUENCE [LARGE SCALE GENOMIC DNA]</scope>
    <source>
        <strain evidence="2">cv. Yunnan</strain>
        <tissue evidence="1">Leaves</tissue>
    </source>
</reference>
<accession>A0ACB9K2E4</accession>
<dbReference type="Proteomes" id="UP001056120">
    <property type="component" value="Linkage Group LG01"/>
</dbReference>
<sequence length="86" mass="9411">MVILLLLEPIREKKSFKTVSTTDRSLPSVRTSPFLLAAAAAFSPPKQVLGSLAAATVPVYLLKTNHIRYITALSRIDSTRIVWDGS</sequence>
<reference evidence="2" key="1">
    <citation type="journal article" date="2022" name="Mol. Ecol. Resour.">
        <title>The genomes of chicory, endive, great burdock and yacon provide insights into Asteraceae palaeo-polyploidization history and plant inulin production.</title>
        <authorList>
            <person name="Fan W."/>
            <person name="Wang S."/>
            <person name="Wang H."/>
            <person name="Wang A."/>
            <person name="Jiang F."/>
            <person name="Liu H."/>
            <person name="Zhao H."/>
            <person name="Xu D."/>
            <person name="Zhang Y."/>
        </authorList>
    </citation>
    <scope>NUCLEOTIDE SEQUENCE [LARGE SCALE GENOMIC DNA]</scope>
    <source>
        <strain evidence="2">cv. Yunnan</strain>
    </source>
</reference>
<comment type="caution">
    <text evidence="1">The sequence shown here is derived from an EMBL/GenBank/DDBJ whole genome shotgun (WGS) entry which is preliminary data.</text>
</comment>
<name>A0ACB9K2E4_9ASTR</name>
<evidence type="ECO:0000313" key="1">
    <source>
        <dbReference type="EMBL" id="KAI3826417.1"/>
    </source>
</evidence>
<dbReference type="EMBL" id="CM042018">
    <property type="protein sequence ID" value="KAI3826417.1"/>
    <property type="molecule type" value="Genomic_DNA"/>
</dbReference>
<evidence type="ECO:0000313" key="2">
    <source>
        <dbReference type="Proteomes" id="UP001056120"/>
    </source>
</evidence>
<proteinExistence type="predicted"/>
<keyword evidence="2" id="KW-1185">Reference proteome</keyword>
<gene>
    <name evidence="1" type="ORF">L1987_00465</name>
</gene>
<protein>
    <submittedName>
        <fullName evidence="1">Uncharacterized protein</fullName>
    </submittedName>
</protein>
<organism evidence="1 2">
    <name type="scientific">Smallanthus sonchifolius</name>
    <dbReference type="NCBI Taxonomy" id="185202"/>
    <lineage>
        <taxon>Eukaryota</taxon>
        <taxon>Viridiplantae</taxon>
        <taxon>Streptophyta</taxon>
        <taxon>Embryophyta</taxon>
        <taxon>Tracheophyta</taxon>
        <taxon>Spermatophyta</taxon>
        <taxon>Magnoliopsida</taxon>
        <taxon>eudicotyledons</taxon>
        <taxon>Gunneridae</taxon>
        <taxon>Pentapetalae</taxon>
        <taxon>asterids</taxon>
        <taxon>campanulids</taxon>
        <taxon>Asterales</taxon>
        <taxon>Asteraceae</taxon>
        <taxon>Asteroideae</taxon>
        <taxon>Heliantheae alliance</taxon>
        <taxon>Millerieae</taxon>
        <taxon>Smallanthus</taxon>
    </lineage>
</organism>